<sequence>MGMMSSRPSEQVVGIAFENGIARGGFTQKGADDWMYMHSKGGNDFFKHKDTKEYIQIPNLIQLERW</sequence>
<reference evidence="1" key="1">
    <citation type="submission" date="2018-05" db="EMBL/GenBank/DDBJ databases">
        <authorList>
            <person name="Lanie J.A."/>
            <person name="Ng W.-L."/>
            <person name="Kazmierczak K.M."/>
            <person name="Andrzejewski T.M."/>
            <person name="Davidsen T.M."/>
            <person name="Wayne K.J."/>
            <person name="Tettelin H."/>
            <person name="Glass J.I."/>
            <person name="Rusch D."/>
            <person name="Podicherti R."/>
            <person name="Tsui H.-C.T."/>
            <person name="Winkler M.E."/>
        </authorList>
    </citation>
    <scope>NUCLEOTIDE SEQUENCE</scope>
</reference>
<protein>
    <submittedName>
        <fullName evidence="1">Uncharacterized protein</fullName>
    </submittedName>
</protein>
<accession>A0A382KCM8</accession>
<organism evidence="1">
    <name type="scientific">marine metagenome</name>
    <dbReference type="NCBI Taxonomy" id="408172"/>
    <lineage>
        <taxon>unclassified sequences</taxon>
        <taxon>metagenomes</taxon>
        <taxon>ecological metagenomes</taxon>
    </lineage>
</organism>
<dbReference type="EMBL" id="UINC01080101">
    <property type="protein sequence ID" value="SVC22734.1"/>
    <property type="molecule type" value="Genomic_DNA"/>
</dbReference>
<name>A0A382KCM8_9ZZZZ</name>
<gene>
    <name evidence="1" type="ORF">METZ01_LOCUS275588</name>
</gene>
<proteinExistence type="predicted"/>
<dbReference type="AlphaFoldDB" id="A0A382KCM8"/>
<evidence type="ECO:0000313" key="1">
    <source>
        <dbReference type="EMBL" id="SVC22734.1"/>
    </source>
</evidence>